<feature type="transmembrane region" description="Helical" evidence="1">
    <location>
        <begin position="54"/>
        <end position="73"/>
    </location>
</feature>
<dbReference type="InterPro" id="IPR036938">
    <property type="entry name" value="PAP2/HPO_sf"/>
</dbReference>
<dbReference type="PANTHER" id="PTHR14969:SF13">
    <property type="entry name" value="AT30094P"/>
    <property type="match status" value="1"/>
</dbReference>
<dbReference type="SUPFAM" id="SSF48317">
    <property type="entry name" value="Acid phosphatase/Vanadium-dependent haloperoxidase"/>
    <property type="match status" value="1"/>
</dbReference>
<feature type="transmembrane region" description="Helical" evidence="1">
    <location>
        <begin position="105"/>
        <end position="129"/>
    </location>
</feature>
<keyword evidence="4" id="KW-1185">Reference proteome</keyword>
<organism evidence="3 4">
    <name type="scientific">Segatella cerevisiae</name>
    <dbReference type="NCBI Taxonomy" id="2053716"/>
    <lineage>
        <taxon>Bacteria</taxon>
        <taxon>Pseudomonadati</taxon>
        <taxon>Bacteroidota</taxon>
        <taxon>Bacteroidia</taxon>
        <taxon>Bacteroidales</taxon>
        <taxon>Prevotellaceae</taxon>
        <taxon>Segatella</taxon>
    </lineage>
</organism>
<dbReference type="RefSeq" id="WP_252761228.1">
    <property type="nucleotide sequence ID" value="NZ_JAMXLY010000031.1"/>
</dbReference>
<name>A0ABT1BXT7_9BACT</name>
<comment type="caution">
    <text evidence="3">The sequence shown here is derived from an EMBL/GenBank/DDBJ whole genome shotgun (WGS) entry which is preliminary data.</text>
</comment>
<evidence type="ECO:0000256" key="1">
    <source>
        <dbReference type="SAM" id="Phobius"/>
    </source>
</evidence>
<reference evidence="3 4" key="1">
    <citation type="submission" date="2022-06" db="EMBL/GenBank/DDBJ databases">
        <title>A taxonomic note on the genus Prevotella: Description of four novel genera and emended description of the genera Hallella and Xylanibacter.</title>
        <authorList>
            <person name="Hitch T.C.A."/>
        </authorList>
    </citation>
    <scope>NUCLEOTIDE SEQUENCE [LARGE SCALE GENOMIC DNA]</scope>
    <source>
        <strain evidence="3 4">DSM 100619</strain>
    </source>
</reference>
<dbReference type="SMART" id="SM00014">
    <property type="entry name" value="acidPPc"/>
    <property type="match status" value="1"/>
</dbReference>
<dbReference type="EMBL" id="JAMXLY010000031">
    <property type="protein sequence ID" value="MCO6025871.1"/>
    <property type="molecule type" value="Genomic_DNA"/>
</dbReference>
<feature type="transmembrane region" description="Helical" evidence="1">
    <location>
        <begin position="208"/>
        <end position="226"/>
    </location>
</feature>
<keyword evidence="1" id="KW-0472">Membrane</keyword>
<accession>A0ABT1BXT7</accession>
<evidence type="ECO:0000313" key="4">
    <source>
        <dbReference type="Proteomes" id="UP001204015"/>
    </source>
</evidence>
<feature type="domain" description="Phosphatidic acid phosphatase type 2/haloperoxidase" evidence="2">
    <location>
        <begin position="59"/>
        <end position="175"/>
    </location>
</feature>
<feature type="transmembrane region" description="Helical" evidence="1">
    <location>
        <begin position="136"/>
        <end position="154"/>
    </location>
</feature>
<protein>
    <submittedName>
        <fullName evidence="3">Phosphatase PAP2 family protein</fullName>
    </submittedName>
</protein>
<keyword evidence="1" id="KW-0812">Transmembrane</keyword>
<gene>
    <name evidence="3" type="ORF">NG821_08490</name>
</gene>
<feature type="transmembrane region" description="Helical" evidence="1">
    <location>
        <begin position="160"/>
        <end position="178"/>
    </location>
</feature>
<dbReference type="Proteomes" id="UP001204015">
    <property type="component" value="Unassembled WGS sequence"/>
</dbReference>
<keyword evidence="1" id="KW-1133">Transmembrane helix</keyword>
<dbReference type="InterPro" id="IPR000326">
    <property type="entry name" value="PAP2/HPO"/>
</dbReference>
<dbReference type="Pfam" id="PF01569">
    <property type="entry name" value="PAP2"/>
    <property type="match status" value="1"/>
</dbReference>
<evidence type="ECO:0000313" key="3">
    <source>
        <dbReference type="EMBL" id="MCO6025871.1"/>
    </source>
</evidence>
<proteinExistence type="predicted"/>
<feature type="transmembrane region" description="Helical" evidence="1">
    <location>
        <begin position="25"/>
        <end position="47"/>
    </location>
</feature>
<evidence type="ECO:0000259" key="2">
    <source>
        <dbReference type="SMART" id="SM00014"/>
    </source>
</evidence>
<dbReference type="PANTHER" id="PTHR14969">
    <property type="entry name" value="SPHINGOSINE-1-PHOSPHATE PHOSPHOHYDROLASE"/>
    <property type="match status" value="1"/>
</dbReference>
<dbReference type="Gene3D" id="1.20.144.10">
    <property type="entry name" value="Phosphatidic acid phosphatase type 2/haloperoxidase"/>
    <property type="match status" value="1"/>
</dbReference>
<sequence>MELIELDRIILHFFNGSQSQFLDGLVMAFTSGLTWIPLYVVLFYLVLKNNETMAQIMLVIGCVALCILLTSGIDGGIVKPLVARCRPSNDPQWKYTFDVVQGYRAAGFSFFSAHAANTMGVAVFFCFLIRSRMLSVTLVLWALLNGWTRLYLGLHYPSDVLVGWAFGALAGFLVYLLYRRMYYKISPKLNYISSQYTKTGYDHSDIDVVMTVLAFTLVYTLFRGIISNY</sequence>